<dbReference type="Proteomes" id="UP000838878">
    <property type="component" value="Chromosome 8"/>
</dbReference>
<gene>
    <name evidence="1" type="ORF">BINO364_LOCUS15664</name>
</gene>
<evidence type="ECO:0000313" key="1">
    <source>
        <dbReference type="EMBL" id="CAH0730710.1"/>
    </source>
</evidence>
<reference evidence="1" key="1">
    <citation type="submission" date="2021-12" db="EMBL/GenBank/DDBJ databases">
        <authorList>
            <person name="Martin H S."/>
        </authorList>
    </citation>
    <scope>NUCLEOTIDE SEQUENCE</scope>
</reference>
<dbReference type="AlphaFoldDB" id="A0A8J9YL57"/>
<proteinExistence type="predicted"/>
<evidence type="ECO:0000313" key="2">
    <source>
        <dbReference type="Proteomes" id="UP000838878"/>
    </source>
</evidence>
<dbReference type="EMBL" id="OV170228">
    <property type="protein sequence ID" value="CAH0730710.1"/>
    <property type="molecule type" value="Genomic_DNA"/>
</dbReference>
<feature type="non-terminal residue" evidence="1">
    <location>
        <position position="104"/>
    </location>
</feature>
<name>A0A8J9YL57_9NEOP</name>
<sequence>MKATFQVPSNVRQTRHVVARSRGRAVAWPRGRAAARSRGTSVALQVAGVAGELWPAVLPALPHAHLRYQFRGKPKYPTQYRARHKQTTHGLEARACNRSLIWNL</sequence>
<organism evidence="1 2">
    <name type="scientific">Brenthis ino</name>
    <name type="common">lesser marbled fritillary</name>
    <dbReference type="NCBI Taxonomy" id="405034"/>
    <lineage>
        <taxon>Eukaryota</taxon>
        <taxon>Metazoa</taxon>
        <taxon>Ecdysozoa</taxon>
        <taxon>Arthropoda</taxon>
        <taxon>Hexapoda</taxon>
        <taxon>Insecta</taxon>
        <taxon>Pterygota</taxon>
        <taxon>Neoptera</taxon>
        <taxon>Endopterygota</taxon>
        <taxon>Lepidoptera</taxon>
        <taxon>Glossata</taxon>
        <taxon>Ditrysia</taxon>
        <taxon>Papilionoidea</taxon>
        <taxon>Nymphalidae</taxon>
        <taxon>Heliconiinae</taxon>
        <taxon>Argynnini</taxon>
        <taxon>Brenthis</taxon>
    </lineage>
</organism>
<accession>A0A8J9YL57</accession>
<protein>
    <submittedName>
        <fullName evidence="1">Uncharacterized protein</fullName>
    </submittedName>
</protein>
<keyword evidence="2" id="KW-1185">Reference proteome</keyword>